<evidence type="ECO:0000256" key="1">
    <source>
        <dbReference type="SAM" id="Phobius"/>
    </source>
</evidence>
<sequence>MNYSSNVSWNTGGSHDPFILPSTYYCEVLTFTILTLVFGGGGTFMMSFYVTGKPTWIIIVAVRCGCDGETMRQQDSEDTLISSDEISDIGVV</sequence>
<evidence type="ECO:0000313" key="3">
    <source>
        <dbReference type="Proteomes" id="UP000297229"/>
    </source>
</evidence>
<accession>A0A4Z1I5X4</accession>
<dbReference type="Proteomes" id="UP000297229">
    <property type="component" value="Unassembled WGS sequence"/>
</dbReference>
<organism evidence="2 3">
    <name type="scientific">Botrytis elliptica</name>
    <dbReference type="NCBI Taxonomy" id="278938"/>
    <lineage>
        <taxon>Eukaryota</taxon>
        <taxon>Fungi</taxon>
        <taxon>Dikarya</taxon>
        <taxon>Ascomycota</taxon>
        <taxon>Pezizomycotina</taxon>
        <taxon>Leotiomycetes</taxon>
        <taxon>Helotiales</taxon>
        <taxon>Sclerotiniaceae</taxon>
        <taxon>Botrytis</taxon>
    </lineage>
</organism>
<keyword evidence="1" id="KW-1133">Transmembrane helix</keyword>
<name>A0A4Z1I5X4_9HELO</name>
<keyword evidence="1" id="KW-0812">Transmembrane</keyword>
<keyword evidence="3" id="KW-1185">Reference proteome</keyword>
<feature type="transmembrane region" description="Helical" evidence="1">
    <location>
        <begin position="28"/>
        <end position="50"/>
    </location>
</feature>
<dbReference type="EMBL" id="PQXM01001690">
    <property type="protein sequence ID" value="TGO51967.1"/>
    <property type="molecule type" value="Genomic_DNA"/>
</dbReference>
<protein>
    <submittedName>
        <fullName evidence="2">Uncharacterized protein</fullName>
    </submittedName>
</protein>
<reference evidence="2 3" key="1">
    <citation type="submission" date="2017-12" db="EMBL/GenBank/DDBJ databases">
        <title>Comparative genomics of Botrytis spp.</title>
        <authorList>
            <person name="Valero-Jimenez C.A."/>
            <person name="Tapia P."/>
            <person name="Veloso J."/>
            <person name="Silva-Moreno E."/>
            <person name="Staats M."/>
            <person name="Valdes J.H."/>
            <person name="Van Kan J.A.L."/>
        </authorList>
    </citation>
    <scope>NUCLEOTIDE SEQUENCE [LARGE SCALE GENOMIC DNA]</scope>
    <source>
        <strain evidence="2 3">Be9601</strain>
    </source>
</reference>
<dbReference type="AlphaFoldDB" id="A0A4Z1I5X4"/>
<keyword evidence="1" id="KW-0472">Membrane</keyword>
<gene>
    <name evidence="2" type="ORF">BELL_1692g00010</name>
</gene>
<proteinExistence type="predicted"/>
<evidence type="ECO:0000313" key="2">
    <source>
        <dbReference type="EMBL" id="TGO51967.1"/>
    </source>
</evidence>
<comment type="caution">
    <text evidence="2">The sequence shown here is derived from an EMBL/GenBank/DDBJ whole genome shotgun (WGS) entry which is preliminary data.</text>
</comment>